<evidence type="ECO:0000313" key="1">
    <source>
        <dbReference type="EMBL" id="GCD62706.1"/>
    </source>
</evidence>
<proteinExistence type="predicted"/>
<dbReference type="Proteomes" id="UP000287385">
    <property type="component" value="Unassembled WGS sequence"/>
</dbReference>
<dbReference type="RefSeq" id="WP_259329168.1">
    <property type="nucleotide sequence ID" value="NZ_BDEV01000073.1"/>
</dbReference>
<dbReference type="EMBL" id="BDEV01000073">
    <property type="protein sequence ID" value="GCD62706.1"/>
    <property type="molecule type" value="Genomic_DNA"/>
</dbReference>
<evidence type="ECO:0000313" key="2">
    <source>
        <dbReference type="Proteomes" id="UP000287385"/>
    </source>
</evidence>
<organism evidence="1 2">
    <name type="scientific">Acetobacter pasteurianus NBRC 3278</name>
    <dbReference type="NCBI Taxonomy" id="1226660"/>
    <lineage>
        <taxon>Bacteria</taxon>
        <taxon>Pseudomonadati</taxon>
        <taxon>Pseudomonadota</taxon>
        <taxon>Alphaproteobacteria</taxon>
        <taxon>Acetobacterales</taxon>
        <taxon>Acetobacteraceae</taxon>
        <taxon>Acetobacter</taxon>
    </lineage>
</organism>
<protein>
    <submittedName>
        <fullName evidence="1">Uncharacterized protein</fullName>
    </submittedName>
</protein>
<name>A0A401X4K8_ACEPA</name>
<sequence>MAPPETCMGKAAMQEIGIWSGKVHQYLTLNTVGQIRTGTGWSGIEEVWPVL</sequence>
<reference evidence="1 2" key="1">
    <citation type="submission" date="2016-06" db="EMBL/GenBank/DDBJ databases">
        <title>Acetobacter pasteurianus NBRC 3278 whole genome sequencing project.</title>
        <authorList>
            <person name="Matsutani M."/>
            <person name="Shiwa Y."/>
            <person name="Okamoto-Kainuma A."/>
            <person name="Ishikawa M."/>
            <person name="Koizumi Y."/>
            <person name="Yoshikawa H."/>
            <person name="Yakushi T."/>
            <person name="Matsushita K."/>
        </authorList>
    </citation>
    <scope>NUCLEOTIDE SEQUENCE [LARGE SCALE GENOMIC DNA]</scope>
    <source>
        <strain evidence="1 2">NBRC 3278</strain>
    </source>
</reference>
<comment type="caution">
    <text evidence="1">The sequence shown here is derived from an EMBL/GenBank/DDBJ whole genome shotgun (WGS) entry which is preliminary data.</text>
</comment>
<dbReference type="AlphaFoldDB" id="A0A401X4K8"/>
<keyword evidence="2" id="KW-1185">Reference proteome</keyword>
<gene>
    <name evidence="1" type="ORF">NBRC3278_1799</name>
</gene>
<accession>A0A401X4K8</accession>